<dbReference type="Gene3D" id="1.10.287.130">
    <property type="match status" value="1"/>
</dbReference>
<dbReference type="PROSITE" id="PS50109">
    <property type="entry name" value="HIS_KIN"/>
    <property type="match status" value="1"/>
</dbReference>
<keyword evidence="6" id="KW-0808">Transferase</keyword>
<dbReference type="FunFam" id="3.30.565.10:FF:000006">
    <property type="entry name" value="Sensor histidine kinase WalK"/>
    <property type="match status" value="1"/>
</dbReference>
<evidence type="ECO:0000256" key="13">
    <source>
        <dbReference type="ARBA" id="ARBA00023136"/>
    </source>
</evidence>
<dbReference type="SMART" id="SM00388">
    <property type="entry name" value="HisKA"/>
    <property type="match status" value="1"/>
</dbReference>
<dbReference type="GO" id="GO:0005524">
    <property type="term" value="F:ATP binding"/>
    <property type="evidence" value="ECO:0007669"/>
    <property type="project" value="UniProtKB-KW"/>
</dbReference>
<dbReference type="RefSeq" id="WP_144853970.1">
    <property type="nucleotide sequence ID" value="NZ_VNJI01000056.1"/>
</dbReference>
<dbReference type="GO" id="GO:0005886">
    <property type="term" value="C:plasma membrane"/>
    <property type="evidence" value="ECO:0007669"/>
    <property type="project" value="UniProtKB-SubCell"/>
</dbReference>
<evidence type="ECO:0000256" key="1">
    <source>
        <dbReference type="ARBA" id="ARBA00000085"/>
    </source>
</evidence>
<evidence type="ECO:0000259" key="16">
    <source>
        <dbReference type="PROSITE" id="PS50885"/>
    </source>
</evidence>
<dbReference type="Proteomes" id="UP000317036">
    <property type="component" value="Unassembled WGS sequence"/>
</dbReference>
<dbReference type="InterPro" id="IPR003594">
    <property type="entry name" value="HATPase_dom"/>
</dbReference>
<feature type="domain" description="HAMP" evidence="16">
    <location>
        <begin position="201"/>
        <end position="253"/>
    </location>
</feature>
<keyword evidence="12" id="KW-0902">Two-component regulatory system</keyword>
<evidence type="ECO:0000256" key="11">
    <source>
        <dbReference type="ARBA" id="ARBA00022989"/>
    </source>
</evidence>
<dbReference type="PANTHER" id="PTHR45528">
    <property type="entry name" value="SENSOR HISTIDINE KINASE CPXA"/>
    <property type="match status" value="1"/>
</dbReference>
<keyword evidence="13 14" id="KW-0472">Membrane</keyword>
<keyword evidence="5" id="KW-0597">Phosphoprotein</keyword>
<reference evidence="17 18" key="1">
    <citation type="submission" date="2019-07" db="EMBL/GenBank/DDBJ databases">
        <authorList>
            <person name="Kim J."/>
        </authorList>
    </citation>
    <scope>NUCLEOTIDE SEQUENCE [LARGE SCALE GENOMIC DNA]</scope>
    <source>
        <strain evidence="17 18">JC52</strain>
    </source>
</reference>
<evidence type="ECO:0000256" key="6">
    <source>
        <dbReference type="ARBA" id="ARBA00022679"/>
    </source>
</evidence>
<keyword evidence="9 17" id="KW-0418">Kinase</keyword>
<keyword evidence="10" id="KW-0067">ATP-binding</keyword>
<dbReference type="FunFam" id="1.10.287.130:FF:000001">
    <property type="entry name" value="Two-component sensor histidine kinase"/>
    <property type="match status" value="1"/>
</dbReference>
<dbReference type="EC" id="2.7.13.3" evidence="3"/>
<dbReference type="Gene3D" id="3.30.565.10">
    <property type="entry name" value="Histidine kinase-like ATPase, C-terminal domain"/>
    <property type="match status" value="1"/>
</dbReference>
<feature type="transmembrane region" description="Helical" evidence="14">
    <location>
        <begin position="181"/>
        <end position="199"/>
    </location>
</feature>
<comment type="caution">
    <text evidence="17">The sequence shown here is derived from an EMBL/GenBank/DDBJ whole genome shotgun (WGS) entry which is preliminary data.</text>
</comment>
<evidence type="ECO:0000313" key="17">
    <source>
        <dbReference type="EMBL" id="TVY05561.1"/>
    </source>
</evidence>
<evidence type="ECO:0000256" key="5">
    <source>
        <dbReference type="ARBA" id="ARBA00022553"/>
    </source>
</evidence>
<dbReference type="EMBL" id="VNJI01000056">
    <property type="protein sequence ID" value="TVY05561.1"/>
    <property type="molecule type" value="Genomic_DNA"/>
</dbReference>
<comment type="catalytic activity">
    <reaction evidence="1">
        <text>ATP + protein L-histidine = ADP + protein N-phospho-L-histidine.</text>
        <dbReference type="EC" id="2.7.13.3"/>
    </reaction>
</comment>
<evidence type="ECO:0000313" key="18">
    <source>
        <dbReference type="Proteomes" id="UP000317036"/>
    </source>
</evidence>
<dbReference type="Pfam" id="PF00672">
    <property type="entry name" value="HAMP"/>
    <property type="match status" value="1"/>
</dbReference>
<dbReference type="SMART" id="SM00387">
    <property type="entry name" value="HATPase_c"/>
    <property type="match status" value="1"/>
</dbReference>
<evidence type="ECO:0000256" key="14">
    <source>
        <dbReference type="SAM" id="Phobius"/>
    </source>
</evidence>
<dbReference type="InterPro" id="IPR005467">
    <property type="entry name" value="His_kinase_dom"/>
</dbReference>
<keyword evidence="8" id="KW-0547">Nucleotide-binding</keyword>
<keyword evidence="4" id="KW-1003">Cell membrane</keyword>
<evidence type="ECO:0000256" key="10">
    <source>
        <dbReference type="ARBA" id="ARBA00022840"/>
    </source>
</evidence>
<dbReference type="CDD" id="cd00082">
    <property type="entry name" value="HisKA"/>
    <property type="match status" value="1"/>
</dbReference>
<evidence type="ECO:0000256" key="7">
    <source>
        <dbReference type="ARBA" id="ARBA00022692"/>
    </source>
</evidence>
<dbReference type="SUPFAM" id="SSF55874">
    <property type="entry name" value="ATPase domain of HSP90 chaperone/DNA topoisomerase II/histidine kinase"/>
    <property type="match status" value="1"/>
</dbReference>
<organism evidence="17 18">
    <name type="scientific">Paenibacillus cremeus</name>
    <dbReference type="NCBI Taxonomy" id="2163881"/>
    <lineage>
        <taxon>Bacteria</taxon>
        <taxon>Bacillati</taxon>
        <taxon>Bacillota</taxon>
        <taxon>Bacilli</taxon>
        <taxon>Bacillales</taxon>
        <taxon>Paenibacillaceae</taxon>
        <taxon>Paenibacillus</taxon>
    </lineage>
</organism>
<evidence type="ECO:0000256" key="12">
    <source>
        <dbReference type="ARBA" id="ARBA00023012"/>
    </source>
</evidence>
<sequence>MKPGRWRFRFRFTFFWRLFLSHLIVSLLILAPLITGFAYYMKQNMYKAKTEELSNVSRAVVRTMLKEDEEPTVALQAYRTLLAERKISFILLDKAGEILYRDPKMPGTMRNKAFLDNLRAHMFVSKANDSFVLQQDTDEPLVVVYKPIRPKSPSPKVDSNLFVISPLQGIQAAQQTLNQTLIYLTIFVSLVAIIASFFISHSMSRSIGSLRQSTQQIAAGNYTSRSPVRRSDELGDLASDFNSMAHQLEITSGKLEQYETRRRHFVMDVTHELRTPLTSIRGIIEGLKNGLVSSPEERAKYYGIIEKETFRLIRLINELLDMEKIQSGLITLHKKRTPLHELLEIVAESLEVLAEEKKLHLRIECEPSLLVYGDYDRLTQILINLVKNSIQFTEYGTIALKGYETAAATVIEIADTGRGMSKEELALIWDRFYKADPSRSKAGSETGLGLSIVKQLVEAHHGTITAESTPGLGTKFTITLPLTDSDMTMALGSGE</sequence>
<dbReference type="SUPFAM" id="SSF158472">
    <property type="entry name" value="HAMP domain-like"/>
    <property type="match status" value="1"/>
</dbReference>
<evidence type="ECO:0000259" key="15">
    <source>
        <dbReference type="PROSITE" id="PS50109"/>
    </source>
</evidence>
<dbReference type="OrthoDB" id="9813151at2"/>
<evidence type="ECO:0000256" key="4">
    <source>
        <dbReference type="ARBA" id="ARBA00022475"/>
    </source>
</evidence>
<dbReference type="InterPro" id="IPR003661">
    <property type="entry name" value="HisK_dim/P_dom"/>
</dbReference>
<name>A0A559K0A7_9BACL</name>
<proteinExistence type="predicted"/>
<keyword evidence="7 14" id="KW-0812">Transmembrane</keyword>
<dbReference type="PANTHER" id="PTHR45528:SF1">
    <property type="entry name" value="SENSOR HISTIDINE KINASE CPXA"/>
    <property type="match status" value="1"/>
</dbReference>
<evidence type="ECO:0000256" key="3">
    <source>
        <dbReference type="ARBA" id="ARBA00012438"/>
    </source>
</evidence>
<comment type="subcellular location">
    <subcellularLocation>
        <location evidence="2">Cell membrane</location>
        <topology evidence="2">Multi-pass membrane protein</topology>
    </subcellularLocation>
</comment>
<evidence type="ECO:0000256" key="2">
    <source>
        <dbReference type="ARBA" id="ARBA00004651"/>
    </source>
</evidence>
<dbReference type="SUPFAM" id="SSF47384">
    <property type="entry name" value="Homodimeric domain of signal transducing histidine kinase"/>
    <property type="match status" value="1"/>
</dbReference>
<dbReference type="GO" id="GO:0000155">
    <property type="term" value="F:phosphorelay sensor kinase activity"/>
    <property type="evidence" value="ECO:0007669"/>
    <property type="project" value="InterPro"/>
</dbReference>
<dbReference type="Pfam" id="PF02518">
    <property type="entry name" value="HATPase_c"/>
    <property type="match status" value="1"/>
</dbReference>
<dbReference type="InterPro" id="IPR004358">
    <property type="entry name" value="Sig_transdc_His_kin-like_C"/>
</dbReference>
<evidence type="ECO:0000256" key="9">
    <source>
        <dbReference type="ARBA" id="ARBA00022777"/>
    </source>
</evidence>
<dbReference type="InterPro" id="IPR003660">
    <property type="entry name" value="HAMP_dom"/>
</dbReference>
<dbReference type="CDD" id="cd06225">
    <property type="entry name" value="HAMP"/>
    <property type="match status" value="1"/>
</dbReference>
<dbReference type="InterPro" id="IPR050398">
    <property type="entry name" value="HssS/ArlS-like"/>
</dbReference>
<dbReference type="Pfam" id="PF00512">
    <property type="entry name" value="HisKA"/>
    <property type="match status" value="1"/>
</dbReference>
<keyword evidence="11 14" id="KW-1133">Transmembrane helix</keyword>
<dbReference type="Gene3D" id="6.10.340.10">
    <property type="match status" value="1"/>
</dbReference>
<gene>
    <name evidence="17" type="ORF">FPZ49_29700</name>
</gene>
<dbReference type="PROSITE" id="PS50885">
    <property type="entry name" value="HAMP"/>
    <property type="match status" value="1"/>
</dbReference>
<dbReference type="InterPro" id="IPR036097">
    <property type="entry name" value="HisK_dim/P_sf"/>
</dbReference>
<dbReference type="AlphaFoldDB" id="A0A559K0A7"/>
<feature type="transmembrane region" description="Helical" evidence="14">
    <location>
        <begin position="20"/>
        <end position="40"/>
    </location>
</feature>
<dbReference type="PRINTS" id="PR00344">
    <property type="entry name" value="BCTRLSENSOR"/>
</dbReference>
<feature type="domain" description="Histidine kinase" evidence="15">
    <location>
        <begin position="268"/>
        <end position="484"/>
    </location>
</feature>
<protein>
    <recommendedName>
        <fullName evidence="3">histidine kinase</fullName>
        <ecNumber evidence="3">2.7.13.3</ecNumber>
    </recommendedName>
</protein>
<dbReference type="SMART" id="SM00304">
    <property type="entry name" value="HAMP"/>
    <property type="match status" value="1"/>
</dbReference>
<evidence type="ECO:0000256" key="8">
    <source>
        <dbReference type="ARBA" id="ARBA00022741"/>
    </source>
</evidence>
<keyword evidence="18" id="KW-1185">Reference proteome</keyword>
<accession>A0A559K0A7</accession>
<dbReference type="InterPro" id="IPR036890">
    <property type="entry name" value="HATPase_C_sf"/>
</dbReference>